<dbReference type="InterPro" id="IPR051604">
    <property type="entry name" value="Ergot_Alk_Oxidoreductase"/>
</dbReference>
<dbReference type="EMBL" id="FMAG01000004">
    <property type="protein sequence ID" value="SCB32748.1"/>
    <property type="molecule type" value="Genomic_DNA"/>
</dbReference>
<feature type="domain" description="NAD(P)-binding" evidence="1">
    <location>
        <begin position="6"/>
        <end position="115"/>
    </location>
</feature>
<dbReference type="Pfam" id="PF13460">
    <property type="entry name" value="NAD_binding_10"/>
    <property type="match status" value="1"/>
</dbReference>
<dbReference type="SUPFAM" id="SSF51735">
    <property type="entry name" value="NAD(P)-binding Rossmann-fold domains"/>
    <property type="match status" value="1"/>
</dbReference>
<dbReference type="InterPro" id="IPR036291">
    <property type="entry name" value="NAD(P)-bd_dom_sf"/>
</dbReference>
<dbReference type="RefSeq" id="WP_092713190.1">
    <property type="nucleotide sequence ID" value="NZ_FMAG01000004.1"/>
</dbReference>
<dbReference type="PANTHER" id="PTHR43162">
    <property type="match status" value="1"/>
</dbReference>
<organism evidence="2 3">
    <name type="scientific">Rhizobium multihospitium</name>
    <dbReference type="NCBI Taxonomy" id="410764"/>
    <lineage>
        <taxon>Bacteria</taxon>
        <taxon>Pseudomonadati</taxon>
        <taxon>Pseudomonadota</taxon>
        <taxon>Alphaproteobacteria</taxon>
        <taxon>Hyphomicrobiales</taxon>
        <taxon>Rhizobiaceae</taxon>
        <taxon>Rhizobium/Agrobacterium group</taxon>
        <taxon>Rhizobium</taxon>
    </lineage>
</organism>
<reference evidence="3" key="1">
    <citation type="submission" date="2016-08" db="EMBL/GenBank/DDBJ databases">
        <authorList>
            <person name="Varghese N."/>
            <person name="Submissions Spin"/>
        </authorList>
    </citation>
    <scope>NUCLEOTIDE SEQUENCE [LARGE SCALE GENOMIC DNA]</scope>
    <source>
        <strain evidence="3">HAMBI 2975</strain>
    </source>
</reference>
<dbReference type="AlphaFoldDB" id="A0A1C3VYF4"/>
<evidence type="ECO:0000259" key="1">
    <source>
        <dbReference type="Pfam" id="PF13460"/>
    </source>
</evidence>
<evidence type="ECO:0000313" key="2">
    <source>
        <dbReference type="EMBL" id="SCB32748.1"/>
    </source>
</evidence>
<accession>A0A1C3VYF4</accession>
<dbReference type="Proteomes" id="UP000199101">
    <property type="component" value="Unassembled WGS sequence"/>
</dbReference>
<dbReference type="STRING" id="410764.GA0061103_4510"/>
<protein>
    <submittedName>
        <fullName evidence="2">Uncharacterized conserved protein YbjT, contains NAD(P)-binding and DUF2867 domains</fullName>
    </submittedName>
</protein>
<name>A0A1C3VYF4_9HYPH</name>
<dbReference type="OrthoDB" id="7352262at2"/>
<proteinExistence type="predicted"/>
<dbReference type="Gene3D" id="3.40.50.720">
    <property type="entry name" value="NAD(P)-binding Rossmann-like Domain"/>
    <property type="match status" value="1"/>
</dbReference>
<dbReference type="PANTHER" id="PTHR43162:SF1">
    <property type="entry name" value="PRESTALK A DIFFERENTIATION PROTEIN A"/>
    <property type="match status" value="1"/>
</dbReference>
<sequence>MHAILGANGKVGRTTIAALRKADVPVRAILRNGSKAQEFSDLGCEIAIADIHDHQALATAFKGASAVQIICPVDIRAPQANSSMRRLVDCLGEALAAVKPQTVLAISDYGAQHSSGTGVTLIFHALEARLRQLEARRLILLRSAEHMENWARLAKVAAESGRLPSFYHPLTKLLPTISAYDVGSLAAELLLEKQDAALRVVHAEGPRRYTPNDVAAAIGSLTGHDVVAQPLPETEWQAALTRAGLSEDYAQLLVELYTAHNAGRIDAEKDVGEIRQGRSELAEVLQRILNA</sequence>
<dbReference type="Gene3D" id="3.90.25.10">
    <property type="entry name" value="UDP-galactose 4-epimerase, domain 1"/>
    <property type="match status" value="1"/>
</dbReference>
<gene>
    <name evidence="2" type="ORF">GA0061103_4510</name>
</gene>
<dbReference type="InterPro" id="IPR016040">
    <property type="entry name" value="NAD(P)-bd_dom"/>
</dbReference>
<keyword evidence="3" id="KW-1185">Reference proteome</keyword>
<evidence type="ECO:0000313" key="3">
    <source>
        <dbReference type="Proteomes" id="UP000199101"/>
    </source>
</evidence>